<evidence type="ECO:0000313" key="5">
    <source>
        <dbReference type="EMBL" id="PRT53300.1"/>
    </source>
</evidence>
<evidence type="ECO:0000256" key="1">
    <source>
        <dbReference type="ARBA" id="ARBA00008434"/>
    </source>
</evidence>
<gene>
    <name evidence="5" type="ORF">B9G98_00920</name>
</gene>
<dbReference type="Pfam" id="PF00312">
    <property type="entry name" value="Ribosomal_S15"/>
    <property type="match status" value="1"/>
</dbReference>
<protein>
    <submittedName>
        <fullName evidence="5">37S ribosomal protein S28, mitochondrial</fullName>
    </submittedName>
</protein>
<keyword evidence="2 4" id="KW-0689">Ribosomal protein</keyword>
<dbReference type="NCBIfam" id="TIGR00952">
    <property type="entry name" value="S15_bact"/>
    <property type="match status" value="1"/>
</dbReference>
<proteinExistence type="inferred from homology"/>
<dbReference type="InterPro" id="IPR009068">
    <property type="entry name" value="uS15_NS1_RNA-bd_sf"/>
</dbReference>
<organism evidence="5 6">
    <name type="scientific">Wickerhamiella sorbophila</name>
    <dbReference type="NCBI Taxonomy" id="45607"/>
    <lineage>
        <taxon>Eukaryota</taxon>
        <taxon>Fungi</taxon>
        <taxon>Dikarya</taxon>
        <taxon>Ascomycota</taxon>
        <taxon>Saccharomycotina</taxon>
        <taxon>Dipodascomycetes</taxon>
        <taxon>Dipodascales</taxon>
        <taxon>Trichomonascaceae</taxon>
        <taxon>Wickerhamiella</taxon>
    </lineage>
</organism>
<dbReference type="GO" id="GO:0005737">
    <property type="term" value="C:cytoplasm"/>
    <property type="evidence" value="ECO:0007669"/>
    <property type="project" value="UniProtKB-ARBA"/>
</dbReference>
<dbReference type="EMBL" id="NDIQ01000001">
    <property type="protein sequence ID" value="PRT53300.1"/>
    <property type="molecule type" value="Genomic_DNA"/>
</dbReference>
<dbReference type="RefSeq" id="XP_024663246.1">
    <property type="nucleotide sequence ID" value="XM_024807478.1"/>
</dbReference>
<dbReference type="Gene3D" id="1.10.287.10">
    <property type="entry name" value="S15/NS1, RNA-binding"/>
    <property type="match status" value="1"/>
</dbReference>
<keyword evidence="3 4" id="KW-0687">Ribonucleoprotein</keyword>
<evidence type="ECO:0000256" key="3">
    <source>
        <dbReference type="ARBA" id="ARBA00023274"/>
    </source>
</evidence>
<dbReference type="GO" id="GO:1990904">
    <property type="term" value="C:ribonucleoprotein complex"/>
    <property type="evidence" value="ECO:0007669"/>
    <property type="project" value="UniProtKB-KW"/>
</dbReference>
<reference evidence="5 6" key="1">
    <citation type="submission" date="2017-04" db="EMBL/GenBank/DDBJ databases">
        <title>Genome sequencing of [Candida] sorbophila.</title>
        <authorList>
            <person name="Ahn J.O."/>
        </authorList>
    </citation>
    <scope>NUCLEOTIDE SEQUENCE [LARGE SCALE GENOMIC DNA]</scope>
    <source>
        <strain evidence="5 6">DS02</strain>
    </source>
</reference>
<dbReference type="Proteomes" id="UP000238350">
    <property type="component" value="Unassembled WGS sequence"/>
</dbReference>
<dbReference type="OrthoDB" id="441444at2759"/>
<evidence type="ECO:0000313" key="6">
    <source>
        <dbReference type="Proteomes" id="UP000238350"/>
    </source>
</evidence>
<dbReference type="InterPro" id="IPR000589">
    <property type="entry name" value="Ribosomal_uS15"/>
</dbReference>
<dbReference type="GO" id="GO:0006412">
    <property type="term" value="P:translation"/>
    <property type="evidence" value="ECO:0007669"/>
    <property type="project" value="InterPro"/>
</dbReference>
<dbReference type="PANTHER" id="PTHR23321">
    <property type="entry name" value="RIBOSOMAL PROTEIN S15, BACTERIAL AND ORGANELLAR"/>
    <property type="match status" value="1"/>
</dbReference>
<dbReference type="SUPFAM" id="SSF47060">
    <property type="entry name" value="S15/NS1 RNA-binding domain"/>
    <property type="match status" value="1"/>
</dbReference>
<comment type="similarity">
    <text evidence="1 4">Belongs to the universal ribosomal protein uS15 family.</text>
</comment>
<dbReference type="GeneID" id="36514669"/>
<name>A0A2T0FEB0_9ASCO</name>
<keyword evidence="6" id="KW-1185">Reference proteome</keyword>
<dbReference type="GO" id="GO:0003735">
    <property type="term" value="F:structural constituent of ribosome"/>
    <property type="evidence" value="ECO:0007669"/>
    <property type="project" value="InterPro"/>
</dbReference>
<dbReference type="PANTHER" id="PTHR23321:SF26">
    <property type="entry name" value="SMALL RIBOSOMAL SUBUNIT PROTEIN US15M"/>
    <property type="match status" value="1"/>
</dbReference>
<sequence>MAADKFFIMSFRLGGFVRSLHTSVPVQARQKYMKKINRLHKHWAKELFRPQPEYVDPVLGQAQVPFLERVRASINQAENQIDQLSPEESSKILFGAEQAAKQRTGFAHNEAVSQAEARKREIFARLVSLNNSNQQQYKKQAVQLAVKEFERFPGDTGSSEVQAAILTMRIQFLAAHAKDTKKDLQAKRKLEHLVQTRRNILLYLKRTNQERYMWTIEKLGLSDEAVMAEFHMSRQYLFKTQFYGEHTLPLKKTKKDTRAARKFEQRKAKALKYLAHNNPDMAL</sequence>
<dbReference type="SMART" id="SM01387">
    <property type="entry name" value="Ribosomal_S15"/>
    <property type="match status" value="1"/>
</dbReference>
<accession>A0A2T0FEB0</accession>
<dbReference type="GO" id="GO:0005840">
    <property type="term" value="C:ribosome"/>
    <property type="evidence" value="ECO:0007669"/>
    <property type="project" value="UniProtKB-KW"/>
</dbReference>
<dbReference type="STRING" id="45607.A0A2T0FEB0"/>
<dbReference type="InterPro" id="IPR005290">
    <property type="entry name" value="Ribosomal_uS15_bac-type"/>
</dbReference>
<evidence type="ECO:0000256" key="4">
    <source>
        <dbReference type="RuleBase" id="RU003919"/>
    </source>
</evidence>
<dbReference type="CDD" id="cd00353">
    <property type="entry name" value="Ribosomal_S15p_S13e"/>
    <property type="match status" value="1"/>
</dbReference>
<evidence type="ECO:0000256" key="2">
    <source>
        <dbReference type="ARBA" id="ARBA00022980"/>
    </source>
</evidence>
<comment type="caution">
    <text evidence="5">The sequence shown here is derived from an EMBL/GenBank/DDBJ whole genome shotgun (WGS) entry which is preliminary data.</text>
</comment>
<dbReference type="AlphaFoldDB" id="A0A2T0FEB0"/>
<dbReference type="HAMAP" id="MF_01343_B">
    <property type="entry name" value="Ribosomal_uS15_B"/>
    <property type="match status" value="1"/>
</dbReference>